<sequence>MKKILILLLIVTSAICMSMVSTGPSTIESEIIPISINKKGQILCKTRFTQNKMGSYNPMIVEYGFCILTNESILEIKTKVLNPNKFNNEDKYYEELKYWDKIFRGKTSTEQLYTIKNKILKNNYNFTEINTDQYKVDKEISIVEFEKEKKISLKEKRQKALKNARSTTYHSKKIVHILYDFGSIICLKNKTDYDDNEIGAYFDYLISWGDENGIEQKIDYDITTIVGVLNLK</sequence>
<evidence type="ECO:0000313" key="3">
    <source>
        <dbReference type="Proteomes" id="UP000183257"/>
    </source>
</evidence>
<name>A0A1K1MW04_9FLAO</name>
<dbReference type="AlphaFoldDB" id="A0A1K1MW04"/>
<dbReference type="Proteomes" id="UP000183257">
    <property type="component" value="Unassembled WGS sequence"/>
</dbReference>
<keyword evidence="3" id="KW-1185">Reference proteome</keyword>
<reference evidence="3" key="1">
    <citation type="submission" date="2016-11" db="EMBL/GenBank/DDBJ databases">
        <authorList>
            <person name="Varghese N."/>
            <person name="Submissions S."/>
        </authorList>
    </citation>
    <scope>NUCLEOTIDE SEQUENCE [LARGE SCALE GENOMIC DNA]</scope>
    <source>
        <strain evidence="3">DSM 24786</strain>
    </source>
</reference>
<feature type="signal peptide" evidence="1">
    <location>
        <begin position="1"/>
        <end position="18"/>
    </location>
</feature>
<accession>A0A1K1MW04</accession>
<protein>
    <submittedName>
        <fullName evidence="2">Uncharacterized protein</fullName>
    </submittedName>
</protein>
<keyword evidence="1" id="KW-0732">Signal</keyword>
<dbReference type="OrthoDB" id="1162475at2"/>
<proteinExistence type="predicted"/>
<dbReference type="STRING" id="76595.SAMN05660313_00872"/>
<feature type="chain" id="PRO_5012385467" evidence="1">
    <location>
        <begin position="19"/>
        <end position="232"/>
    </location>
</feature>
<gene>
    <name evidence="2" type="ORF">SAMN05660313_00872</name>
</gene>
<dbReference type="RefSeq" id="WP_139254269.1">
    <property type="nucleotide sequence ID" value="NZ_FPIY01000001.1"/>
</dbReference>
<dbReference type="EMBL" id="FPIY01000001">
    <property type="protein sequence ID" value="SFW26158.1"/>
    <property type="molecule type" value="Genomic_DNA"/>
</dbReference>
<organism evidence="2 3">
    <name type="scientific">Cellulophaga fucicola</name>
    <dbReference type="NCBI Taxonomy" id="76595"/>
    <lineage>
        <taxon>Bacteria</taxon>
        <taxon>Pseudomonadati</taxon>
        <taxon>Bacteroidota</taxon>
        <taxon>Flavobacteriia</taxon>
        <taxon>Flavobacteriales</taxon>
        <taxon>Flavobacteriaceae</taxon>
        <taxon>Cellulophaga</taxon>
    </lineage>
</organism>
<evidence type="ECO:0000256" key="1">
    <source>
        <dbReference type="SAM" id="SignalP"/>
    </source>
</evidence>
<evidence type="ECO:0000313" key="2">
    <source>
        <dbReference type="EMBL" id="SFW26158.1"/>
    </source>
</evidence>